<dbReference type="Pfam" id="PF00005">
    <property type="entry name" value="ABC_tran"/>
    <property type="match status" value="1"/>
</dbReference>
<dbReference type="FunFam" id="3.40.50.300:FF:000042">
    <property type="entry name" value="Maltose/maltodextrin ABC transporter, ATP-binding protein"/>
    <property type="match status" value="1"/>
</dbReference>
<dbReference type="PANTHER" id="PTHR42781">
    <property type="entry name" value="SPERMIDINE/PUTRESCINE IMPORT ATP-BINDING PROTEIN POTA"/>
    <property type="match status" value="1"/>
</dbReference>
<dbReference type="InterPro" id="IPR050093">
    <property type="entry name" value="ABC_SmlMolc_Importer"/>
</dbReference>
<dbReference type="Gene3D" id="2.40.50.100">
    <property type="match status" value="1"/>
</dbReference>
<accession>A0A9E8CRZ1</accession>
<dbReference type="SUPFAM" id="SSF52540">
    <property type="entry name" value="P-loop containing nucleoside triphosphate hydrolases"/>
    <property type="match status" value="1"/>
</dbReference>
<evidence type="ECO:0000259" key="6">
    <source>
        <dbReference type="PROSITE" id="PS50893"/>
    </source>
</evidence>
<comment type="similarity">
    <text evidence="2">Belongs to the ABC transporter superfamily.</text>
</comment>
<dbReference type="Pfam" id="PF08402">
    <property type="entry name" value="TOBE_2"/>
    <property type="match status" value="1"/>
</dbReference>
<dbReference type="Gene3D" id="3.40.50.300">
    <property type="entry name" value="P-loop containing nucleotide triphosphate hydrolases"/>
    <property type="match status" value="1"/>
</dbReference>
<dbReference type="SUPFAM" id="SSF50331">
    <property type="entry name" value="MOP-like"/>
    <property type="match status" value="1"/>
</dbReference>
<evidence type="ECO:0000256" key="1">
    <source>
        <dbReference type="ARBA" id="ARBA00004417"/>
    </source>
</evidence>
<keyword evidence="5 7" id="KW-0067">ATP-binding</keyword>
<dbReference type="InterPro" id="IPR013611">
    <property type="entry name" value="Transp-assoc_OB_typ2"/>
</dbReference>
<proteinExistence type="inferred from homology"/>
<dbReference type="AlphaFoldDB" id="A0A9E8CRZ1"/>
<comment type="subcellular location">
    <subcellularLocation>
        <location evidence="1">Cell inner membrane</location>
        <topology evidence="1">Peripheral membrane protein</topology>
    </subcellularLocation>
</comment>
<dbReference type="InterPro" id="IPR003593">
    <property type="entry name" value="AAA+_ATPase"/>
</dbReference>
<dbReference type="GO" id="GO:0005524">
    <property type="term" value="F:ATP binding"/>
    <property type="evidence" value="ECO:0007669"/>
    <property type="project" value="UniProtKB-KW"/>
</dbReference>
<evidence type="ECO:0000256" key="5">
    <source>
        <dbReference type="ARBA" id="ARBA00022840"/>
    </source>
</evidence>
<name>A0A9E8CRZ1_9HYPH</name>
<evidence type="ECO:0000256" key="4">
    <source>
        <dbReference type="ARBA" id="ARBA00022741"/>
    </source>
</evidence>
<feature type="domain" description="ABC transporter" evidence="6">
    <location>
        <begin position="4"/>
        <end position="237"/>
    </location>
</feature>
<dbReference type="GO" id="GO:0140359">
    <property type="term" value="F:ABC-type transporter activity"/>
    <property type="evidence" value="ECO:0007669"/>
    <property type="project" value="UniProtKB-ARBA"/>
</dbReference>
<reference evidence="7" key="1">
    <citation type="submission" date="2022-08" db="EMBL/GenBank/DDBJ databases">
        <title>Complete Genome Sequences of 2 Bosea sp. soil isolates.</title>
        <authorList>
            <person name="Alvarez Arevalo M."/>
            <person name="Sterndorff E.B."/>
            <person name="Faurdal D."/>
            <person name="Joergensen T.S."/>
            <person name="Weber T."/>
        </authorList>
    </citation>
    <scope>NUCLEOTIDE SEQUENCE</scope>
    <source>
        <strain evidence="7">NBC_00436</strain>
    </source>
</reference>
<protein>
    <submittedName>
        <fullName evidence="7">ABC transporter ATP-binding protein</fullName>
    </submittedName>
</protein>
<sequence length="364" mass="39177">MSEVNFRDVTKRFGGPGGAVAVKGLHLRIEPGTMVTLLGPSGCGKTTTLRMLAGFEAPSEGAITIGGADITHVPVNARGIGMVFQSYALFPHLTVRQNVEYGLRSQGVAAAETAKRTAEMLETMHLAALAERAPSQLSGGQQQRVALARAVVTRPKVLLFDEPLSNLDAQLRERMRDELRAIQLKFGITSLYVTHDQSEAMAISDRVVVMRNGVIEQDDAPPAIYARPKTEFVARFMGRANILSAPVHRREGNEVALLIAGETVAAPLNGGDYRPGDRVRCVLRPEHARLKASGAPLTVRRVVYQGSYVEYLVAIDGQECTVLDNLYHRNGIAAVGETIHVSLAGAPLWIIGPASNEAQSDKAA</sequence>
<evidence type="ECO:0000313" key="7">
    <source>
        <dbReference type="EMBL" id="UZF86578.1"/>
    </source>
</evidence>
<dbReference type="GO" id="GO:0043190">
    <property type="term" value="C:ATP-binding cassette (ABC) transporter complex"/>
    <property type="evidence" value="ECO:0007669"/>
    <property type="project" value="InterPro"/>
</dbReference>
<dbReference type="InterPro" id="IPR027417">
    <property type="entry name" value="P-loop_NTPase"/>
</dbReference>
<gene>
    <name evidence="7" type="ORF">NWE54_22835</name>
</gene>
<keyword evidence="3" id="KW-0813">Transport</keyword>
<keyword evidence="4" id="KW-0547">Nucleotide-binding</keyword>
<dbReference type="PROSITE" id="PS00211">
    <property type="entry name" value="ABC_TRANSPORTER_1"/>
    <property type="match status" value="1"/>
</dbReference>
<dbReference type="SMART" id="SM00382">
    <property type="entry name" value="AAA"/>
    <property type="match status" value="1"/>
</dbReference>
<dbReference type="InterPro" id="IPR017871">
    <property type="entry name" value="ABC_transporter-like_CS"/>
</dbReference>
<dbReference type="PROSITE" id="PS50893">
    <property type="entry name" value="ABC_TRANSPORTER_2"/>
    <property type="match status" value="1"/>
</dbReference>
<dbReference type="InterPro" id="IPR003439">
    <property type="entry name" value="ABC_transporter-like_ATP-bd"/>
</dbReference>
<organism evidence="7">
    <name type="scientific">Bosea sp. NBC_00436</name>
    <dbReference type="NCBI Taxonomy" id="2969620"/>
    <lineage>
        <taxon>Bacteria</taxon>
        <taxon>Pseudomonadati</taxon>
        <taxon>Pseudomonadota</taxon>
        <taxon>Alphaproteobacteria</taxon>
        <taxon>Hyphomicrobiales</taxon>
        <taxon>Boseaceae</taxon>
        <taxon>Bosea</taxon>
    </lineage>
</organism>
<evidence type="ECO:0000256" key="2">
    <source>
        <dbReference type="ARBA" id="ARBA00005417"/>
    </source>
</evidence>
<dbReference type="InterPro" id="IPR008995">
    <property type="entry name" value="Mo/tungstate-bd_C_term_dom"/>
</dbReference>
<dbReference type="GO" id="GO:0016887">
    <property type="term" value="F:ATP hydrolysis activity"/>
    <property type="evidence" value="ECO:0007669"/>
    <property type="project" value="InterPro"/>
</dbReference>
<dbReference type="EMBL" id="CP102774">
    <property type="protein sequence ID" value="UZF86578.1"/>
    <property type="molecule type" value="Genomic_DNA"/>
</dbReference>
<evidence type="ECO:0000256" key="3">
    <source>
        <dbReference type="ARBA" id="ARBA00022448"/>
    </source>
</evidence>
<dbReference type="PANTHER" id="PTHR42781:SF4">
    <property type="entry name" value="SPERMIDINE_PUTRESCINE IMPORT ATP-BINDING PROTEIN POTA"/>
    <property type="match status" value="1"/>
</dbReference>